<organism evidence="7 8">
    <name type="scientific">Mixta tenebrionis</name>
    <dbReference type="NCBI Taxonomy" id="2562439"/>
    <lineage>
        <taxon>Bacteria</taxon>
        <taxon>Pseudomonadati</taxon>
        <taxon>Pseudomonadota</taxon>
        <taxon>Gammaproteobacteria</taxon>
        <taxon>Enterobacterales</taxon>
        <taxon>Erwiniaceae</taxon>
        <taxon>Mixta</taxon>
    </lineage>
</organism>
<keyword evidence="3 5" id="KW-0732">Signal</keyword>
<evidence type="ECO:0000313" key="7">
    <source>
        <dbReference type="EMBL" id="TPW41752.1"/>
    </source>
</evidence>
<evidence type="ECO:0000256" key="3">
    <source>
        <dbReference type="ARBA" id="ARBA00022729"/>
    </source>
</evidence>
<dbReference type="OrthoDB" id="6555787at2"/>
<evidence type="ECO:0000259" key="6">
    <source>
        <dbReference type="Pfam" id="PF00419"/>
    </source>
</evidence>
<feature type="signal peptide" evidence="5">
    <location>
        <begin position="1"/>
        <end position="27"/>
    </location>
</feature>
<name>A0A506V8I5_9GAMM</name>
<evidence type="ECO:0000313" key="8">
    <source>
        <dbReference type="Proteomes" id="UP000319523"/>
    </source>
</evidence>
<protein>
    <submittedName>
        <fullName evidence="7">Type 1 fimbrial protein</fullName>
    </submittedName>
</protein>
<dbReference type="InterPro" id="IPR036937">
    <property type="entry name" value="Adhesion_dom_fimbrial_sf"/>
</dbReference>
<dbReference type="AlphaFoldDB" id="A0A506V8I5"/>
<dbReference type="GO" id="GO:0043709">
    <property type="term" value="P:cell adhesion involved in single-species biofilm formation"/>
    <property type="evidence" value="ECO:0007669"/>
    <property type="project" value="TreeGrafter"/>
</dbReference>
<keyword evidence="4" id="KW-0281">Fimbrium</keyword>
<dbReference type="InterPro" id="IPR000259">
    <property type="entry name" value="Adhesion_dom_fimbrial"/>
</dbReference>
<dbReference type="Gene3D" id="2.60.40.1090">
    <property type="entry name" value="Fimbrial-type adhesion domain"/>
    <property type="match status" value="1"/>
</dbReference>
<accession>A0A506V8I5</accession>
<evidence type="ECO:0000256" key="1">
    <source>
        <dbReference type="ARBA" id="ARBA00004561"/>
    </source>
</evidence>
<dbReference type="PANTHER" id="PTHR33420:SF3">
    <property type="entry name" value="FIMBRIAL SUBUNIT ELFA"/>
    <property type="match status" value="1"/>
</dbReference>
<reference evidence="7 8" key="1">
    <citation type="submission" date="2019-06" db="EMBL/GenBank/DDBJ databases">
        <authorList>
            <person name="Yang Y."/>
        </authorList>
    </citation>
    <scope>NUCLEOTIDE SEQUENCE [LARGE SCALE GENOMIC DNA]</scope>
    <source>
        <strain evidence="7 8">BIT-26</strain>
    </source>
</reference>
<feature type="domain" description="Fimbrial-type adhesion" evidence="6">
    <location>
        <begin position="38"/>
        <end position="201"/>
    </location>
</feature>
<dbReference type="GO" id="GO:0009289">
    <property type="term" value="C:pilus"/>
    <property type="evidence" value="ECO:0007669"/>
    <property type="project" value="UniProtKB-SubCell"/>
</dbReference>
<dbReference type="PANTHER" id="PTHR33420">
    <property type="entry name" value="FIMBRIAL SUBUNIT ELFA-RELATED"/>
    <property type="match status" value="1"/>
</dbReference>
<sequence>MKKIKTLRKLLLTAAVSGVLFSPNTFATTANNVSGGIITFSGSVTDTTCNITTNDGNDFTVNLNPISTEDLGTDIGVVTAQAAQFTLHVAGCTGYRNDSTSAQQLDITFSGANISDDEKYLKNDLGSARGVGITITRDGGNTLVPLNRAVQTGLATTKSGETNYDTAPEGDITWFANYYNYGGASVTTGSVITTATYSFSYE</sequence>
<dbReference type="Proteomes" id="UP000319523">
    <property type="component" value="Unassembled WGS sequence"/>
</dbReference>
<evidence type="ECO:0000256" key="4">
    <source>
        <dbReference type="ARBA" id="ARBA00023263"/>
    </source>
</evidence>
<dbReference type="SUPFAM" id="SSF49401">
    <property type="entry name" value="Bacterial adhesins"/>
    <property type="match status" value="1"/>
</dbReference>
<dbReference type="InterPro" id="IPR008966">
    <property type="entry name" value="Adhesion_dom_sf"/>
</dbReference>
<comment type="similarity">
    <text evidence="2">Belongs to the fimbrial protein family.</text>
</comment>
<evidence type="ECO:0000256" key="5">
    <source>
        <dbReference type="SAM" id="SignalP"/>
    </source>
</evidence>
<dbReference type="InterPro" id="IPR050263">
    <property type="entry name" value="Bact_Fimbrial_Adh_Pro"/>
</dbReference>
<dbReference type="RefSeq" id="WP_141176689.1">
    <property type="nucleotide sequence ID" value="NZ_JBHUFX010000022.1"/>
</dbReference>
<evidence type="ECO:0000256" key="2">
    <source>
        <dbReference type="ARBA" id="ARBA00006671"/>
    </source>
</evidence>
<comment type="subcellular location">
    <subcellularLocation>
        <location evidence="1">Fimbrium</location>
    </subcellularLocation>
</comment>
<keyword evidence="8" id="KW-1185">Reference proteome</keyword>
<dbReference type="Pfam" id="PF00419">
    <property type="entry name" value="Fimbrial"/>
    <property type="match status" value="1"/>
</dbReference>
<proteinExistence type="inferred from homology"/>
<gene>
    <name evidence="7" type="ORF">FKM52_13450</name>
</gene>
<feature type="chain" id="PRO_5021374110" evidence="5">
    <location>
        <begin position="28"/>
        <end position="202"/>
    </location>
</feature>
<comment type="caution">
    <text evidence="7">The sequence shown here is derived from an EMBL/GenBank/DDBJ whole genome shotgun (WGS) entry which is preliminary data.</text>
</comment>
<dbReference type="EMBL" id="VHQI01000007">
    <property type="protein sequence ID" value="TPW41752.1"/>
    <property type="molecule type" value="Genomic_DNA"/>
</dbReference>